<protein>
    <submittedName>
        <fullName evidence="1">Uncharacterized protein</fullName>
    </submittedName>
</protein>
<dbReference type="InterPro" id="IPR031751">
    <property type="entry name" value="DUF4735"/>
</dbReference>
<dbReference type="Proteomes" id="UP000663880">
    <property type="component" value="Unassembled WGS sequence"/>
</dbReference>
<dbReference type="OrthoDB" id="5949187at2759"/>
<dbReference type="PANTHER" id="PTHR33539:SF1">
    <property type="entry name" value="UPF0764 PROTEIN C16ORF89"/>
    <property type="match status" value="1"/>
</dbReference>
<dbReference type="GO" id="GO:0005829">
    <property type="term" value="C:cytosol"/>
    <property type="evidence" value="ECO:0007669"/>
    <property type="project" value="TreeGrafter"/>
</dbReference>
<name>A0A821WDA2_9NEOP</name>
<proteinExistence type="predicted"/>
<sequence>MRSDTTLPQAKDLNFFISKLKKTLYYNTKSPNSTDANIAIGTYFVTAILQRTLWDHTQKFTNKQKRAIVNLINRGKNYVSHSIFNNKPYGYKDLEFRVTALYQDVDIFAHSMNEFNDRRLQKWILSDINMHPYIENLDDISLKKEMYISILGRMEDYNISIKNSDFCISTIIDTPQAINNNVSQVCRDAYCKYFLFNGPSVAYPLSHRALNIMLRRNCRRCHLQSPKEDDMMIDQLCAFMYREAVYIARRGYFARDIFLEHVALCAIMGYKEFFRMHWFYKAASWMNNAGCIQENRNFLLNQTKQYKDIANDTKTITMYTKHLQRTLLNECHEHEMSVLSVFLANAVRYTAEFMQN</sequence>
<organism evidence="1 2">
    <name type="scientific">Pieris macdunnoughi</name>
    <dbReference type="NCBI Taxonomy" id="345717"/>
    <lineage>
        <taxon>Eukaryota</taxon>
        <taxon>Metazoa</taxon>
        <taxon>Ecdysozoa</taxon>
        <taxon>Arthropoda</taxon>
        <taxon>Hexapoda</taxon>
        <taxon>Insecta</taxon>
        <taxon>Pterygota</taxon>
        <taxon>Neoptera</taxon>
        <taxon>Endopterygota</taxon>
        <taxon>Lepidoptera</taxon>
        <taxon>Glossata</taxon>
        <taxon>Ditrysia</taxon>
        <taxon>Papilionoidea</taxon>
        <taxon>Pieridae</taxon>
        <taxon>Pierinae</taxon>
        <taxon>Pieris</taxon>
    </lineage>
</organism>
<comment type="caution">
    <text evidence="1">The sequence shown here is derived from an EMBL/GenBank/DDBJ whole genome shotgun (WGS) entry which is preliminary data.</text>
</comment>
<evidence type="ECO:0000313" key="1">
    <source>
        <dbReference type="EMBL" id="CAF4923020.1"/>
    </source>
</evidence>
<reference evidence="1" key="1">
    <citation type="submission" date="2021-02" db="EMBL/GenBank/DDBJ databases">
        <authorList>
            <person name="Steward A R."/>
        </authorList>
    </citation>
    <scope>NUCLEOTIDE SEQUENCE</scope>
</reference>
<dbReference type="EMBL" id="CAJOBZ010000061">
    <property type="protein sequence ID" value="CAF4923020.1"/>
    <property type="molecule type" value="Genomic_DNA"/>
</dbReference>
<dbReference type="GO" id="GO:0016020">
    <property type="term" value="C:membrane"/>
    <property type="evidence" value="ECO:0007669"/>
    <property type="project" value="TreeGrafter"/>
</dbReference>
<accession>A0A821WDA2</accession>
<evidence type="ECO:0000313" key="2">
    <source>
        <dbReference type="Proteomes" id="UP000663880"/>
    </source>
</evidence>
<gene>
    <name evidence="1" type="ORF">PMACD_LOCUS13200</name>
</gene>
<dbReference type="AlphaFoldDB" id="A0A821WDA2"/>
<dbReference type="Pfam" id="PF15882">
    <property type="entry name" value="DUF4735"/>
    <property type="match status" value="1"/>
</dbReference>
<dbReference type="PANTHER" id="PTHR33539">
    <property type="entry name" value="UPF0764 PROTEIN C16ORF89"/>
    <property type="match status" value="1"/>
</dbReference>
<keyword evidence="2" id="KW-1185">Reference proteome</keyword>